<dbReference type="EC" id="2.3.2.23" evidence="1"/>
<dbReference type="PANTHER" id="PTHR24067">
    <property type="entry name" value="UBIQUITIN-CONJUGATING ENZYME E2"/>
    <property type="match status" value="1"/>
</dbReference>
<dbReference type="PROSITE" id="PS50127">
    <property type="entry name" value="UBC_2"/>
    <property type="match status" value="1"/>
</dbReference>
<accession>A0A1D1Z1Y9</accession>
<evidence type="ECO:0000259" key="8">
    <source>
        <dbReference type="PROSITE" id="PS50127"/>
    </source>
</evidence>
<dbReference type="GO" id="GO:0005524">
    <property type="term" value="F:ATP binding"/>
    <property type="evidence" value="ECO:0007669"/>
    <property type="project" value="UniProtKB-UniRule"/>
</dbReference>
<evidence type="ECO:0000256" key="6">
    <source>
        <dbReference type="PROSITE-ProRule" id="PRU10133"/>
    </source>
</evidence>
<evidence type="ECO:0000256" key="7">
    <source>
        <dbReference type="RuleBase" id="RU362109"/>
    </source>
</evidence>
<name>A0A1D1Z1Y9_9ARAE</name>
<keyword evidence="3 7" id="KW-0547">Nucleotide-binding</keyword>
<proteinExistence type="inferred from homology"/>
<dbReference type="InterPro" id="IPR050113">
    <property type="entry name" value="Ub_conjugating_enzyme"/>
</dbReference>
<dbReference type="Gene3D" id="3.10.110.10">
    <property type="entry name" value="Ubiquitin Conjugating Enzyme"/>
    <property type="match status" value="1"/>
</dbReference>
<dbReference type="InterPro" id="IPR016135">
    <property type="entry name" value="UBQ-conjugating_enzyme/RWD"/>
</dbReference>
<keyword evidence="4 7" id="KW-0833">Ubl conjugation pathway</keyword>
<dbReference type="AlphaFoldDB" id="A0A1D1Z1Y9"/>
<dbReference type="FunFam" id="3.10.110.10:FF:000025">
    <property type="entry name" value="ubiquitin-conjugating enzyme E2 7"/>
    <property type="match status" value="1"/>
</dbReference>
<dbReference type="InterPro" id="IPR000608">
    <property type="entry name" value="UBC"/>
</dbReference>
<keyword evidence="2" id="KW-0808">Transferase</keyword>
<dbReference type="CDD" id="cd23795">
    <property type="entry name" value="UBCc_UBE2G1"/>
    <property type="match status" value="1"/>
</dbReference>
<feature type="active site" description="Glycyl thioester intermediate" evidence="6">
    <location>
        <position position="116"/>
    </location>
</feature>
<evidence type="ECO:0000256" key="3">
    <source>
        <dbReference type="ARBA" id="ARBA00022741"/>
    </source>
</evidence>
<evidence type="ECO:0000313" key="9">
    <source>
        <dbReference type="EMBL" id="JAT60901.1"/>
    </source>
</evidence>
<dbReference type="EMBL" id="GDJX01007035">
    <property type="protein sequence ID" value="JAT60901.1"/>
    <property type="molecule type" value="Transcribed_RNA"/>
</dbReference>
<comment type="similarity">
    <text evidence="7">Belongs to the ubiquitin-conjugating enzyme family.</text>
</comment>
<gene>
    <name evidence="9" type="primary">Ube2g1_2</name>
    <name evidence="9" type="ORF">g.18801</name>
</gene>
<reference evidence="9" key="1">
    <citation type="submission" date="2015-07" db="EMBL/GenBank/DDBJ databases">
        <title>Transcriptome Assembly of Anthurium amnicola.</title>
        <authorList>
            <person name="Suzuki J."/>
        </authorList>
    </citation>
    <scope>NUCLEOTIDE SEQUENCE</scope>
</reference>
<feature type="domain" description="UBC core" evidence="8">
    <location>
        <begin position="31"/>
        <end position="191"/>
    </location>
</feature>
<organism evidence="9">
    <name type="scientific">Anthurium amnicola</name>
    <dbReference type="NCBI Taxonomy" id="1678845"/>
    <lineage>
        <taxon>Eukaryota</taxon>
        <taxon>Viridiplantae</taxon>
        <taxon>Streptophyta</taxon>
        <taxon>Embryophyta</taxon>
        <taxon>Tracheophyta</taxon>
        <taxon>Spermatophyta</taxon>
        <taxon>Magnoliopsida</taxon>
        <taxon>Liliopsida</taxon>
        <taxon>Araceae</taxon>
        <taxon>Pothoideae</taxon>
        <taxon>Potheae</taxon>
        <taxon>Anthurium</taxon>
    </lineage>
</organism>
<dbReference type="GO" id="GO:0061631">
    <property type="term" value="F:ubiquitin conjugating enzyme activity"/>
    <property type="evidence" value="ECO:0007669"/>
    <property type="project" value="UniProtKB-EC"/>
</dbReference>
<dbReference type="InterPro" id="IPR023313">
    <property type="entry name" value="UBQ-conjugating_AS"/>
</dbReference>
<evidence type="ECO:0000256" key="5">
    <source>
        <dbReference type="ARBA" id="ARBA00022840"/>
    </source>
</evidence>
<evidence type="ECO:0000256" key="1">
    <source>
        <dbReference type="ARBA" id="ARBA00012486"/>
    </source>
</evidence>
<sequence>RLGVLLHKINNLNLKISTIITVMASPATTLQSALLLQKQLKELSKHPVEGFSAGLVDNDNIYEWEIMIIGPPDTLYEGGFFKARMSFPKDYPLMPPKLRFISEMWHPNVYPDGEVCISILHPPGEDKYGYEDAGERWMPVHTVETILLSVISMLSTPNDESPANIESAKEWREDYPAFKKRVQRIVRRSADML</sequence>
<feature type="non-terminal residue" evidence="9">
    <location>
        <position position="1"/>
    </location>
</feature>
<dbReference type="Pfam" id="PF00179">
    <property type="entry name" value="UQ_con"/>
    <property type="match status" value="1"/>
</dbReference>
<dbReference type="SMART" id="SM00212">
    <property type="entry name" value="UBCc"/>
    <property type="match status" value="1"/>
</dbReference>
<dbReference type="SUPFAM" id="SSF54495">
    <property type="entry name" value="UBC-like"/>
    <property type="match status" value="1"/>
</dbReference>
<dbReference type="PROSITE" id="PS00183">
    <property type="entry name" value="UBC_1"/>
    <property type="match status" value="1"/>
</dbReference>
<protein>
    <recommendedName>
        <fullName evidence="1">E2 ubiquitin-conjugating enzyme</fullName>
        <ecNumber evidence="1">2.3.2.23</ecNumber>
    </recommendedName>
</protein>
<evidence type="ECO:0000256" key="4">
    <source>
        <dbReference type="ARBA" id="ARBA00022786"/>
    </source>
</evidence>
<evidence type="ECO:0000256" key="2">
    <source>
        <dbReference type="ARBA" id="ARBA00022679"/>
    </source>
</evidence>
<keyword evidence="5 7" id="KW-0067">ATP-binding</keyword>